<evidence type="ECO:0000256" key="12">
    <source>
        <dbReference type="PROSITE-ProRule" id="PRU01015"/>
    </source>
</evidence>
<evidence type="ECO:0000256" key="11">
    <source>
        <dbReference type="ARBA" id="ARBA00049303"/>
    </source>
</evidence>
<reference evidence="18 19" key="1">
    <citation type="submission" date="2023-09" db="EMBL/GenBank/DDBJ databases">
        <title>Pangenome analysis of Batrachochytrium dendrobatidis and related Chytrids.</title>
        <authorList>
            <person name="Yacoub M.N."/>
            <person name="Stajich J.E."/>
            <person name="James T.Y."/>
        </authorList>
    </citation>
    <scope>NUCLEOTIDE SEQUENCE [LARGE SCALE GENOMIC DNA]</scope>
    <source>
        <strain evidence="18 19">JEL0888</strain>
    </source>
</reference>
<keyword evidence="13" id="KW-0175">Coiled coil</keyword>
<dbReference type="EMBL" id="JADGIZ020000034">
    <property type="protein sequence ID" value="KAL2914338.1"/>
    <property type="molecule type" value="Genomic_DNA"/>
</dbReference>
<evidence type="ECO:0000256" key="1">
    <source>
        <dbReference type="ARBA" id="ARBA00004514"/>
    </source>
</evidence>
<proteinExistence type="predicted"/>
<dbReference type="InterPro" id="IPR029063">
    <property type="entry name" value="SAM-dependent_MTases_sf"/>
</dbReference>
<dbReference type="InterPro" id="IPR036236">
    <property type="entry name" value="Znf_C2H2_sf"/>
</dbReference>
<dbReference type="SUPFAM" id="SSF57667">
    <property type="entry name" value="beta-beta-alpha zinc fingers"/>
    <property type="match status" value="1"/>
</dbReference>
<feature type="domain" description="Protein arginine N-methyltransferase 3-like C2H2 zinc finger" evidence="16">
    <location>
        <begin position="64"/>
        <end position="102"/>
    </location>
</feature>
<feature type="domain" description="Methyltransferase" evidence="15">
    <location>
        <begin position="250"/>
        <end position="346"/>
    </location>
</feature>
<dbReference type="Pfam" id="PF22528">
    <property type="entry name" value="PRMT_C"/>
    <property type="match status" value="1"/>
</dbReference>
<comment type="subcellular location">
    <subcellularLocation>
        <location evidence="1">Cytoplasm</location>
        <location evidence="1">Cytosol</location>
    </subcellularLocation>
</comment>
<evidence type="ECO:0000259" key="15">
    <source>
        <dbReference type="Pfam" id="PF13649"/>
    </source>
</evidence>
<gene>
    <name evidence="18" type="primary">PRMT3</name>
    <name evidence="18" type="ORF">HK105_206110</name>
</gene>
<dbReference type="GO" id="GO:0032259">
    <property type="term" value="P:methylation"/>
    <property type="evidence" value="ECO:0007669"/>
    <property type="project" value="UniProtKB-KW"/>
</dbReference>
<keyword evidence="19" id="KW-1185">Reference proteome</keyword>
<protein>
    <recommendedName>
        <fullName evidence="2">type I protein arginine methyltransferase</fullName>
        <ecNumber evidence="2">2.1.1.319</ecNumber>
    </recommendedName>
</protein>
<keyword evidence="9" id="KW-0862">Zinc</keyword>
<sequence length="533" mass="59114">MDPRDEQPADSDGSNQDNFSDWEDDEDDDAGIAALCPLCAFSAAPRAVFSHMASVHAFDLHAVRKQLGLDFYGSMRLINYVRKTKVQAQDLLSGPKDWVMDDQLLAPVVENDPLLYAFEDADDSDWDDTPAVPERAGLPHAASARDAGSADLVQQLLAELQIANSKLEQVTTSIRDYKDEVRKTFLDSGRDAENPSGEEEKIEGDWEMDYYFGSYAATEIHEIMLKDSVRTEAYRNFIYNNKDFFKGKTVLDVGCGTGILSMFAAKAGAKQVIAVDNSTIIKKARAIAAANGLDGIITFVAGKIEEVKMPVEKVDVIISEWMGYFLLFEGMLDSVLRARDMYLSPDGLMVPSHAIIKIAGIDDEEWINDRLHFWTDVYGFNMDIMKKAFLLDGQVDFADAATLITDDAVVSTIDTSTVTVPELDFESDYTLTVARSGTLHALCSWFDIEFRGHERTGPVEVETFSTGPRTKNTHWKQTMFVLDRPVAVVAGDVITGRFSGVKSPENHRDMVVTFDLAITARGITVPAKSFNVR</sequence>
<feature type="domain" description="Protein arginine N-methyltransferase" evidence="17">
    <location>
        <begin position="353"/>
        <end position="518"/>
    </location>
</feature>
<evidence type="ECO:0000256" key="9">
    <source>
        <dbReference type="ARBA" id="ARBA00022833"/>
    </source>
</evidence>
<evidence type="ECO:0000256" key="13">
    <source>
        <dbReference type="SAM" id="Coils"/>
    </source>
</evidence>
<dbReference type="PANTHER" id="PTHR11006">
    <property type="entry name" value="PROTEIN ARGININE N-METHYLTRANSFERASE"/>
    <property type="match status" value="1"/>
</dbReference>
<comment type="caution">
    <text evidence="18">The sequence shown here is derived from an EMBL/GenBank/DDBJ whole genome shotgun (WGS) entry which is preliminary data.</text>
</comment>
<evidence type="ECO:0000259" key="17">
    <source>
        <dbReference type="Pfam" id="PF22528"/>
    </source>
</evidence>
<evidence type="ECO:0000313" key="19">
    <source>
        <dbReference type="Proteomes" id="UP001527925"/>
    </source>
</evidence>
<dbReference type="InterPro" id="IPR055135">
    <property type="entry name" value="PRMT_dom"/>
</dbReference>
<dbReference type="InterPro" id="IPR049482">
    <property type="entry name" value="ANM3-like_C2H2_Zf"/>
</dbReference>
<keyword evidence="7" id="KW-0479">Metal-binding</keyword>
<dbReference type="InterPro" id="IPR025799">
    <property type="entry name" value="Arg_MeTrfase"/>
</dbReference>
<organism evidence="18 19">
    <name type="scientific">Polyrhizophydium stewartii</name>
    <dbReference type="NCBI Taxonomy" id="2732419"/>
    <lineage>
        <taxon>Eukaryota</taxon>
        <taxon>Fungi</taxon>
        <taxon>Fungi incertae sedis</taxon>
        <taxon>Chytridiomycota</taxon>
        <taxon>Chytridiomycota incertae sedis</taxon>
        <taxon>Chytridiomycetes</taxon>
        <taxon>Rhizophydiales</taxon>
        <taxon>Rhizophydiales incertae sedis</taxon>
        <taxon>Polyrhizophydium</taxon>
    </lineage>
</organism>
<comment type="catalytic activity">
    <reaction evidence="10">
        <text>L-arginyl-[protein] + 2 S-adenosyl-L-methionine = N(omega),N(omega)-dimethyl-L-arginyl-[protein] + 2 S-adenosyl-L-homocysteine + 2 H(+)</text>
        <dbReference type="Rhea" id="RHEA:48096"/>
        <dbReference type="Rhea" id="RHEA-COMP:10532"/>
        <dbReference type="Rhea" id="RHEA-COMP:11991"/>
        <dbReference type="ChEBI" id="CHEBI:15378"/>
        <dbReference type="ChEBI" id="CHEBI:29965"/>
        <dbReference type="ChEBI" id="CHEBI:57856"/>
        <dbReference type="ChEBI" id="CHEBI:59789"/>
        <dbReference type="ChEBI" id="CHEBI:61897"/>
        <dbReference type="EC" id="2.1.1.319"/>
    </reaction>
    <physiologicalReaction direction="left-to-right" evidence="10">
        <dbReference type="Rhea" id="RHEA:48097"/>
    </physiologicalReaction>
</comment>
<evidence type="ECO:0000256" key="7">
    <source>
        <dbReference type="ARBA" id="ARBA00022723"/>
    </source>
</evidence>
<dbReference type="PROSITE" id="PS51678">
    <property type="entry name" value="SAM_MT_PRMT"/>
    <property type="match status" value="1"/>
</dbReference>
<evidence type="ECO:0000256" key="3">
    <source>
        <dbReference type="ARBA" id="ARBA00022490"/>
    </source>
</evidence>
<keyword evidence="4 12" id="KW-0489">Methyltransferase</keyword>
<accession>A0ABR4N4B0</accession>
<evidence type="ECO:0000256" key="4">
    <source>
        <dbReference type="ARBA" id="ARBA00022603"/>
    </source>
</evidence>
<evidence type="ECO:0000313" key="18">
    <source>
        <dbReference type="EMBL" id="KAL2914338.1"/>
    </source>
</evidence>
<dbReference type="Pfam" id="PF13649">
    <property type="entry name" value="Methyltransf_25"/>
    <property type="match status" value="1"/>
</dbReference>
<keyword evidence="5 12" id="KW-0808">Transferase</keyword>
<keyword evidence="3" id="KW-0963">Cytoplasm</keyword>
<feature type="region of interest" description="Disordered" evidence="14">
    <location>
        <begin position="1"/>
        <end position="26"/>
    </location>
</feature>
<dbReference type="CDD" id="cd02440">
    <property type="entry name" value="AdoMet_MTases"/>
    <property type="match status" value="1"/>
</dbReference>
<dbReference type="SUPFAM" id="SSF53335">
    <property type="entry name" value="S-adenosyl-L-methionine-dependent methyltransferases"/>
    <property type="match status" value="1"/>
</dbReference>
<dbReference type="EC" id="2.1.1.319" evidence="2"/>
<dbReference type="Gene3D" id="3.40.50.150">
    <property type="entry name" value="Vaccinia Virus protein VP39"/>
    <property type="match status" value="1"/>
</dbReference>
<feature type="coiled-coil region" evidence="13">
    <location>
        <begin position="150"/>
        <end position="180"/>
    </location>
</feature>
<dbReference type="Gene3D" id="2.70.160.11">
    <property type="entry name" value="Hnrnp arginine n-methyltransferase1"/>
    <property type="match status" value="1"/>
</dbReference>
<keyword evidence="6 12" id="KW-0949">S-adenosyl-L-methionine</keyword>
<evidence type="ECO:0000259" key="16">
    <source>
        <dbReference type="Pfam" id="PF21137"/>
    </source>
</evidence>
<dbReference type="GO" id="GO:0035242">
    <property type="term" value="F:protein-arginine omega-N asymmetric methyltransferase activity"/>
    <property type="evidence" value="ECO:0007669"/>
    <property type="project" value="UniProtKB-EC"/>
</dbReference>
<dbReference type="InterPro" id="IPR041698">
    <property type="entry name" value="Methyltransf_25"/>
</dbReference>
<evidence type="ECO:0000256" key="8">
    <source>
        <dbReference type="ARBA" id="ARBA00022771"/>
    </source>
</evidence>
<evidence type="ECO:0000256" key="10">
    <source>
        <dbReference type="ARBA" id="ARBA00047384"/>
    </source>
</evidence>
<evidence type="ECO:0000256" key="2">
    <source>
        <dbReference type="ARBA" id="ARBA00011925"/>
    </source>
</evidence>
<dbReference type="Pfam" id="PF21137">
    <property type="entry name" value="ANM3_C2H2_Zf"/>
    <property type="match status" value="1"/>
</dbReference>
<evidence type="ECO:0000256" key="14">
    <source>
        <dbReference type="SAM" id="MobiDB-lite"/>
    </source>
</evidence>
<keyword evidence="8" id="KW-0863">Zinc-finger</keyword>
<dbReference type="Proteomes" id="UP001527925">
    <property type="component" value="Unassembled WGS sequence"/>
</dbReference>
<comment type="catalytic activity">
    <reaction evidence="11">
        <text>L-arginyl-[protein] + S-adenosyl-L-methionine = N(omega)-methyl-L-arginyl-[protein] + S-adenosyl-L-homocysteine + H(+)</text>
        <dbReference type="Rhea" id="RHEA:48100"/>
        <dbReference type="Rhea" id="RHEA-COMP:10532"/>
        <dbReference type="Rhea" id="RHEA-COMP:11990"/>
        <dbReference type="ChEBI" id="CHEBI:15378"/>
        <dbReference type="ChEBI" id="CHEBI:29965"/>
        <dbReference type="ChEBI" id="CHEBI:57856"/>
        <dbReference type="ChEBI" id="CHEBI:59789"/>
        <dbReference type="ChEBI" id="CHEBI:65280"/>
    </reaction>
    <physiologicalReaction direction="left-to-right" evidence="11">
        <dbReference type="Rhea" id="RHEA:48101"/>
    </physiologicalReaction>
</comment>
<evidence type="ECO:0000256" key="6">
    <source>
        <dbReference type="ARBA" id="ARBA00022691"/>
    </source>
</evidence>
<name>A0ABR4N4B0_9FUNG</name>
<dbReference type="PANTHER" id="PTHR11006:SF53">
    <property type="entry name" value="PROTEIN ARGININE N-METHYLTRANSFERASE 3"/>
    <property type="match status" value="1"/>
</dbReference>
<evidence type="ECO:0000256" key="5">
    <source>
        <dbReference type="ARBA" id="ARBA00022679"/>
    </source>
</evidence>